<dbReference type="Proteomes" id="UP000243499">
    <property type="component" value="Chromosome 8"/>
</dbReference>
<name>A0A2T8I990_9POAL</name>
<protein>
    <submittedName>
        <fullName evidence="1">Uncharacterized protein</fullName>
    </submittedName>
</protein>
<organism evidence="1">
    <name type="scientific">Panicum hallii</name>
    <dbReference type="NCBI Taxonomy" id="206008"/>
    <lineage>
        <taxon>Eukaryota</taxon>
        <taxon>Viridiplantae</taxon>
        <taxon>Streptophyta</taxon>
        <taxon>Embryophyta</taxon>
        <taxon>Tracheophyta</taxon>
        <taxon>Spermatophyta</taxon>
        <taxon>Magnoliopsida</taxon>
        <taxon>Liliopsida</taxon>
        <taxon>Poales</taxon>
        <taxon>Poaceae</taxon>
        <taxon>PACMAD clade</taxon>
        <taxon>Panicoideae</taxon>
        <taxon>Panicodae</taxon>
        <taxon>Paniceae</taxon>
        <taxon>Panicinae</taxon>
        <taxon>Panicum</taxon>
        <taxon>Panicum sect. Panicum</taxon>
    </lineage>
</organism>
<sequence>MEKTILKETQDIHPKMKKKDVYIRAIRIRTVDLLGKTDQTDYYRNDSNCFKDPTCIFFSALGSFIN</sequence>
<reference evidence="1" key="1">
    <citation type="submission" date="2018-04" db="EMBL/GenBank/DDBJ databases">
        <title>WGS assembly of Panicum hallii.</title>
        <authorList>
            <person name="Lovell J."/>
            <person name="Jenkins J."/>
            <person name="Lowry D."/>
            <person name="Mamidi S."/>
            <person name="Sreedasyam A."/>
            <person name="Weng X."/>
            <person name="Barry K."/>
            <person name="Bonette J."/>
            <person name="Campitelli B."/>
            <person name="Daum C."/>
            <person name="Gordon S."/>
            <person name="Gould B."/>
            <person name="Lipzen A."/>
            <person name="Macqueen A."/>
            <person name="Palacio-Mejia J."/>
            <person name="Plott C."/>
            <person name="Shakirov E."/>
            <person name="Shu S."/>
            <person name="Yoshinaga Y."/>
            <person name="Zane M."/>
            <person name="Rokhsar D."/>
            <person name="Grimwood J."/>
            <person name="Schmutz J."/>
            <person name="Juenger T."/>
        </authorList>
    </citation>
    <scope>NUCLEOTIDE SEQUENCE [LARGE SCALE GENOMIC DNA]</scope>
    <source>
        <strain evidence="1">FIL2</strain>
    </source>
</reference>
<gene>
    <name evidence="1" type="ORF">PAHAL_8G179300</name>
</gene>
<dbReference type="EMBL" id="CM008053">
    <property type="protein sequence ID" value="PVH34243.1"/>
    <property type="molecule type" value="Genomic_DNA"/>
</dbReference>
<evidence type="ECO:0000313" key="1">
    <source>
        <dbReference type="EMBL" id="PVH34243.1"/>
    </source>
</evidence>
<dbReference type="Gramene" id="PVH34243">
    <property type="protein sequence ID" value="PVH34243"/>
    <property type="gene ID" value="PAHAL_8G179300"/>
</dbReference>
<proteinExistence type="predicted"/>
<accession>A0A2T8I990</accession>
<dbReference type="AlphaFoldDB" id="A0A2T8I990"/>